<dbReference type="GO" id="GO:0016020">
    <property type="term" value="C:membrane"/>
    <property type="evidence" value="ECO:0007669"/>
    <property type="project" value="UniProtKB-SubCell"/>
</dbReference>
<keyword evidence="4 5" id="KW-0472">Membrane</keyword>
<accession>A0AA86T378</accession>
<feature type="domain" description="RDD" evidence="6">
    <location>
        <begin position="47"/>
        <end position="143"/>
    </location>
</feature>
<keyword evidence="3 5" id="KW-1133">Transmembrane helix</keyword>
<dbReference type="Proteomes" id="UP001179121">
    <property type="component" value="Chromosome"/>
</dbReference>
<evidence type="ECO:0000259" key="6">
    <source>
        <dbReference type="Pfam" id="PF06271"/>
    </source>
</evidence>
<evidence type="ECO:0000256" key="2">
    <source>
        <dbReference type="ARBA" id="ARBA00022692"/>
    </source>
</evidence>
<reference evidence="7" key="1">
    <citation type="submission" date="2022-10" db="EMBL/GenBank/DDBJ databases">
        <authorList>
            <person name="Koch H."/>
        </authorList>
    </citation>
    <scope>NUCLEOTIDE SEQUENCE</scope>
    <source>
        <strain evidence="7">DNF</strain>
    </source>
</reference>
<dbReference type="KEGG" id="nti:DNFV4_01308"/>
<proteinExistence type="predicted"/>
<dbReference type="InterPro" id="IPR010432">
    <property type="entry name" value="RDD"/>
</dbReference>
<feature type="transmembrane region" description="Helical" evidence="5">
    <location>
        <begin position="112"/>
        <end position="130"/>
    </location>
</feature>
<dbReference type="RefSeq" id="WP_289267846.1">
    <property type="nucleotide sequence ID" value="NZ_OX365700.1"/>
</dbReference>
<evidence type="ECO:0000256" key="1">
    <source>
        <dbReference type="ARBA" id="ARBA00004141"/>
    </source>
</evidence>
<keyword evidence="8" id="KW-1185">Reference proteome</keyword>
<comment type="subcellular location">
    <subcellularLocation>
        <location evidence="1">Membrane</location>
        <topology evidence="1">Multi-pass membrane protein</topology>
    </subcellularLocation>
</comment>
<dbReference type="Pfam" id="PF06271">
    <property type="entry name" value="RDD"/>
    <property type="match status" value="1"/>
</dbReference>
<dbReference type="AlphaFoldDB" id="A0AA86T378"/>
<evidence type="ECO:0000313" key="7">
    <source>
        <dbReference type="EMBL" id="CAI4030876.1"/>
    </source>
</evidence>
<name>A0AA86T378_9BACT</name>
<gene>
    <name evidence="7" type="ORF">DNFV4_01308</name>
</gene>
<evidence type="ECO:0000256" key="5">
    <source>
        <dbReference type="SAM" id="Phobius"/>
    </source>
</evidence>
<evidence type="ECO:0000256" key="3">
    <source>
        <dbReference type="ARBA" id="ARBA00022989"/>
    </source>
</evidence>
<feature type="transmembrane region" description="Helical" evidence="5">
    <location>
        <begin position="46"/>
        <end position="67"/>
    </location>
</feature>
<sequence length="159" mass="17263">MQGDGVLQEERARSHLLTEVYPKAHVVNRGLARSADLLIAATIDQAVPPIGFFAGLAYLLAADGLSGGRSLGKRLVGLRTWSLRRREAASFGESIVRNLPVALVFLLYQVPYIGWLLSLAVLIVEGLLVLGNDRGLRFGDILAQTQVVDADQLDMPDSR</sequence>
<evidence type="ECO:0000256" key="4">
    <source>
        <dbReference type="ARBA" id="ARBA00023136"/>
    </source>
</evidence>
<keyword evidence="2 5" id="KW-0812">Transmembrane</keyword>
<evidence type="ECO:0000313" key="8">
    <source>
        <dbReference type="Proteomes" id="UP001179121"/>
    </source>
</evidence>
<dbReference type="EMBL" id="OX365700">
    <property type="protein sequence ID" value="CAI4030876.1"/>
    <property type="molecule type" value="Genomic_DNA"/>
</dbReference>
<organism evidence="7 8">
    <name type="scientific">Nitrospira tepida</name>
    <dbReference type="NCBI Taxonomy" id="2973512"/>
    <lineage>
        <taxon>Bacteria</taxon>
        <taxon>Pseudomonadati</taxon>
        <taxon>Nitrospirota</taxon>
        <taxon>Nitrospiria</taxon>
        <taxon>Nitrospirales</taxon>
        <taxon>Nitrospiraceae</taxon>
        <taxon>Nitrospira</taxon>
    </lineage>
</organism>
<protein>
    <recommendedName>
        <fullName evidence="6">RDD domain-containing protein</fullName>
    </recommendedName>
</protein>